<sequence>MVKTRDTKMTEVVHYALVIAHAIESLPLSRTKRQLLSKITDLDIAGRNNGFGGCIAKNKTLGEEVGLAETTVSKYIREMKREGYINSGEFHGHYRILNSSLHDAVVKERYEYNLQKQITKYTSLSSTNILERSNQSTGSAPYERTGASLNNQITNQTNNKEKIQSSSFSEITWLNISEHSKNLILKEWGEYNHNPEKENSKIRFWKKLVPENPEAILETLKKLIHIRKSGEYKEDGFWGTIPVNIASTYSYKDIIKNTYNLLTQVESKTLSIEENKEEIRNGSRINNQTKNENEPTWEGFLVWAKERLSKSSIQSLKQLRVQFQNEELSIVGEINDSLKMIITKYFKEETKFKTEIKFVKEEAQEKEKSLNNSIKKSDQKSNEKNQTHITELNEEISMPVDQSANQDFKHFRDYISVDKVIHEFMTYSSIKLDRPDLEIIRKLRIRYDLEKIVIFDSPPERLKNHIREYFYSHPQRVIALQFEENKFYVAA</sequence>
<name>M6YHQ8_9LEPT</name>
<keyword evidence="1" id="KW-0238">DNA-binding</keyword>
<accession>M6YHQ8</accession>
<reference evidence="1 2" key="1">
    <citation type="submission" date="2013-01" db="EMBL/GenBank/DDBJ databases">
        <authorList>
            <person name="Harkins D.M."/>
            <person name="Durkin A.S."/>
            <person name="Brinkac L.M."/>
            <person name="Haft D.H."/>
            <person name="Selengut J.D."/>
            <person name="Sanka R."/>
            <person name="DePew J."/>
            <person name="Purushe J."/>
            <person name="Whelen A.C."/>
            <person name="Vinetz J.M."/>
            <person name="Sutton G.G."/>
            <person name="Nierman W.C."/>
            <person name="Fouts D.E."/>
        </authorList>
    </citation>
    <scope>NUCLEOTIDE SEQUENCE [LARGE SCALE GENOMIC DNA]</scope>
    <source>
        <strain evidence="1 2">2001034031</strain>
    </source>
</reference>
<dbReference type="EMBL" id="AKXB02000108">
    <property type="protein sequence ID" value="EMO89144.1"/>
    <property type="molecule type" value="Genomic_DNA"/>
</dbReference>
<gene>
    <name evidence="1" type="ORF">LEP1GSC024_1892</name>
</gene>
<protein>
    <submittedName>
        <fullName evidence="1">DNA-binding helix-turn-helix protein</fullName>
    </submittedName>
</protein>
<comment type="caution">
    <text evidence="1">The sequence shown here is derived from an EMBL/GenBank/DDBJ whole genome shotgun (WGS) entry which is preliminary data.</text>
</comment>
<proteinExistence type="predicted"/>
<evidence type="ECO:0000313" key="2">
    <source>
        <dbReference type="Proteomes" id="UP000012138"/>
    </source>
</evidence>
<dbReference type="GO" id="GO:0003677">
    <property type="term" value="F:DNA binding"/>
    <property type="evidence" value="ECO:0007669"/>
    <property type="project" value="UniProtKB-KW"/>
</dbReference>
<dbReference type="AlphaFoldDB" id="M6YHQ8"/>
<dbReference type="Proteomes" id="UP000012138">
    <property type="component" value="Unassembled WGS sequence"/>
</dbReference>
<organism evidence="1 2">
    <name type="scientific">Leptospira noguchii str. 2001034031</name>
    <dbReference type="NCBI Taxonomy" id="1193053"/>
    <lineage>
        <taxon>Bacteria</taxon>
        <taxon>Pseudomonadati</taxon>
        <taxon>Spirochaetota</taxon>
        <taxon>Spirochaetia</taxon>
        <taxon>Leptospirales</taxon>
        <taxon>Leptospiraceae</taxon>
        <taxon>Leptospira</taxon>
    </lineage>
</organism>
<evidence type="ECO:0000313" key="1">
    <source>
        <dbReference type="EMBL" id="EMO89144.1"/>
    </source>
</evidence>